<dbReference type="EMBL" id="JACHCC010000002">
    <property type="protein sequence ID" value="MBB6498480.1"/>
    <property type="molecule type" value="Genomic_DNA"/>
</dbReference>
<keyword evidence="1" id="KW-1133">Transmembrane helix</keyword>
<feature type="transmembrane region" description="Helical" evidence="1">
    <location>
        <begin position="59"/>
        <end position="82"/>
    </location>
</feature>
<dbReference type="RefSeq" id="WP_221450843.1">
    <property type="nucleotide sequence ID" value="NZ_JACHCC010000002.1"/>
</dbReference>
<dbReference type="AlphaFoldDB" id="A0A7X0J058"/>
<comment type="caution">
    <text evidence="2">The sequence shown here is derived from an EMBL/GenBank/DDBJ whole genome shotgun (WGS) entry which is preliminary data.</text>
</comment>
<reference evidence="2 3" key="1">
    <citation type="submission" date="2020-08" db="EMBL/GenBank/DDBJ databases">
        <title>Genomic Encyclopedia of Type Strains, Phase IV (KMG-V): Genome sequencing to study the core and pangenomes of soil and plant-associated prokaryotes.</title>
        <authorList>
            <person name="Whitman W."/>
        </authorList>
    </citation>
    <scope>NUCLEOTIDE SEQUENCE [LARGE SCALE GENOMIC DNA]</scope>
    <source>
        <strain evidence="2 3">M2T3</strain>
    </source>
</reference>
<dbReference type="GO" id="GO:0016740">
    <property type="term" value="F:transferase activity"/>
    <property type="evidence" value="ECO:0007669"/>
    <property type="project" value="UniProtKB-KW"/>
</dbReference>
<evidence type="ECO:0000313" key="3">
    <source>
        <dbReference type="Proteomes" id="UP000521017"/>
    </source>
</evidence>
<keyword evidence="1" id="KW-0812">Transmembrane</keyword>
<dbReference type="Proteomes" id="UP000521017">
    <property type="component" value="Unassembled WGS sequence"/>
</dbReference>
<feature type="transmembrane region" description="Helical" evidence="1">
    <location>
        <begin position="112"/>
        <end position="131"/>
    </location>
</feature>
<organism evidence="2 3">
    <name type="scientific">Pedobacter cryoconitis</name>
    <dbReference type="NCBI Taxonomy" id="188932"/>
    <lineage>
        <taxon>Bacteria</taxon>
        <taxon>Pseudomonadati</taxon>
        <taxon>Bacteroidota</taxon>
        <taxon>Sphingobacteriia</taxon>
        <taxon>Sphingobacteriales</taxon>
        <taxon>Sphingobacteriaceae</taxon>
        <taxon>Pedobacter</taxon>
    </lineage>
</organism>
<protein>
    <submittedName>
        <fullName evidence="2">Phosphoglycerol transferase MdoB-like AlkP superfamily enzyme</fullName>
    </submittedName>
</protein>
<sequence length="132" mass="14749">MMNAKIIKLPVINDLPRSINTPFKGTEFIVLFVSLLLIWCFAPGLILQIDGTAGSVDQSIWLLVILSLISFLLITALCWWLLHRAWSMMGLPSVSTMVSQFNSLTLWQQLSFYWASFVSLLLAALGCLIAIC</sequence>
<proteinExistence type="predicted"/>
<feature type="transmembrane region" description="Helical" evidence="1">
    <location>
        <begin position="28"/>
        <end position="47"/>
    </location>
</feature>
<evidence type="ECO:0000313" key="2">
    <source>
        <dbReference type="EMBL" id="MBB6498480.1"/>
    </source>
</evidence>
<name>A0A7X0J058_9SPHI</name>
<accession>A0A7X0J058</accession>
<keyword evidence="2" id="KW-0808">Transferase</keyword>
<gene>
    <name evidence="2" type="ORF">HDF25_000617</name>
</gene>
<keyword evidence="1" id="KW-0472">Membrane</keyword>
<evidence type="ECO:0000256" key="1">
    <source>
        <dbReference type="SAM" id="Phobius"/>
    </source>
</evidence>